<accession>A0A516X6Q8</accession>
<protein>
    <submittedName>
        <fullName evidence="6">GntR family transcriptional regulator</fullName>
    </submittedName>
</protein>
<gene>
    <name evidence="6" type="ORF">FO059_17230</name>
</gene>
<dbReference type="Pfam" id="PF07729">
    <property type="entry name" value="FCD"/>
    <property type="match status" value="1"/>
</dbReference>
<evidence type="ECO:0000256" key="4">
    <source>
        <dbReference type="SAM" id="MobiDB-lite"/>
    </source>
</evidence>
<dbReference type="Gene3D" id="1.10.10.10">
    <property type="entry name" value="Winged helix-like DNA-binding domain superfamily/Winged helix DNA-binding domain"/>
    <property type="match status" value="1"/>
</dbReference>
<dbReference type="AlphaFoldDB" id="A0A516X6Q8"/>
<keyword evidence="1" id="KW-0805">Transcription regulation</keyword>
<dbReference type="SMART" id="SM00895">
    <property type="entry name" value="FCD"/>
    <property type="match status" value="1"/>
</dbReference>
<evidence type="ECO:0000313" key="6">
    <source>
        <dbReference type="EMBL" id="QDQ98757.1"/>
    </source>
</evidence>
<proteinExistence type="predicted"/>
<dbReference type="InterPro" id="IPR036390">
    <property type="entry name" value="WH_DNA-bd_sf"/>
</dbReference>
<feature type="domain" description="HTH gntR-type" evidence="5">
    <location>
        <begin position="14"/>
        <end position="81"/>
    </location>
</feature>
<dbReference type="SMART" id="SM00345">
    <property type="entry name" value="HTH_GNTR"/>
    <property type="match status" value="1"/>
</dbReference>
<name>A0A516X6Q8_9ACTN</name>
<keyword evidence="3" id="KW-0804">Transcription</keyword>
<dbReference type="InterPro" id="IPR008920">
    <property type="entry name" value="TF_FadR/GntR_C"/>
</dbReference>
<keyword evidence="7" id="KW-1185">Reference proteome</keyword>
<sequence>MTVAAAGLTPLTGPQTAALIADQLRELIIEGVFRPGEQVGEAFLAGRLQVSRGPVREALQRLAQEGLVVSHRNRGMFVVELAPRDIAEIYSARAALELAAADDLAGRAAPERAAVAARLRAIIEPMPAHVRRGDWPAVARADLAFHSTLVARTGNGRLTRIYATLAAETRICMLDLGRAYLRPQDLPGEHHRLVDLLEAGDGPELRTAIRAHLSTAVDDLQQLMRERGGGPHGPAESGPAVPSRSKHTP</sequence>
<dbReference type="OrthoDB" id="5243844at2"/>
<dbReference type="InterPro" id="IPR036388">
    <property type="entry name" value="WH-like_DNA-bd_sf"/>
</dbReference>
<dbReference type="PROSITE" id="PS50949">
    <property type="entry name" value="HTH_GNTR"/>
    <property type="match status" value="1"/>
</dbReference>
<dbReference type="SUPFAM" id="SSF48008">
    <property type="entry name" value="GntR ligand-binding domain-like"/>
    <property type="match status" value="1"/>
</dbReference>
<dbReference type="InterPro" id="IPR011711">
    <property type="entry name" value="GntR_C"/>
</dbReference>
<dbReference type="Gene3D" id="1.20.120.530">
    <property type="entry name" value="GntR ligand-binding domain-like"/>
    <property type="match status" value="1"/>
</dbReference>
<reference evidence="6 7" key="2">
    <citation type="submission" date="2019-07" db="EMBL/GenBank/DDBJ databases">
        <authorList>
            <person name="Huang Y."/>
        </authorList>
    </citation>
    <scope>NUCLEOTIDE SEQUENCE [LARGE SCALE GENOMIC DNA]</scope>
    <source>
        <strain evidence="6 7">HY188</strain>
    </source>
</reference>
<reference evidence="6 7" key="1">
    <citation type="submission" date="2019-07" db="EMBL/GenBank/DDBJ databases">
        <title>Tomitella cavernea sp. nov., an actinomycete isolated from soil.</title>
        <authorList>
            <person name="Cheng J."/>
        </authorList>
    </citation>
    <scope>NUCLEOTIDE SEQUENCE [LARGE SCALE GENOMIC DNA]</scope>
    <source>
        <strain evidence="6 7">HY188</strain>
    </source>
</reference>
<dbReference type="InterPro" id="IPR000524">
    <property type="entry name" value="Tscrpt_reg_HTH_GntR"/>
</dbReference>
<dbReference type="KEGG" id="toy:FO059_17230"/>
<dbReference type="GO" id="GO:0003700">
    <property type="term" value="F:DNA-binding transcription factor activity"/>
    <property type="evidence" value="ECO:0007669"/>
    <property type="project" value="InterPro"/>
</dbReference>
<feature type="region of interest" description="Disordered" evidence="4">
    <location>
        <begin position="225"/>
        <end position="249"/>
    </location>
</feature>
<dbReference type="GO" id="GO:0003677">
    <property type="term" value="F:DNA binding"/>
    <property type="evidence" value="ECO:0007669"/>
    <property type="project" value="UniProtKB-KW"/>
</dbReference>
<keyword evidence="2" id="KW-0238">DNA-binding</keyword>
<dbReference type="Pfam" id="PF00392">
    <property type="entry name" value="GntR"/>
    <property type="match status" value="1"/>
</dbReference>
<dbReference type="EMBL" id="CP041765">
    <property type="protein sequence ID" value="QDQ98757.1"/>
    <property type="molecule type" value="Genomic_DNA"/>
</dbReference>
<dbReference type="SUPFAM" id="SSF46785">
    <property type="entry name" value="Winged helix' DNA-binding domain"/>
    <property type="match status" value="1"/>
</dbReference>
<evidence type="ECO:0000256" key="2">
    <source>
        <dbReference type="ARBA" id="ARBA00023125"/>
    </source>
</evidence>
<evidence type="ECO:0000259" key="5">
    <source>
        <dbReference type="PROSITE" id="PS50949"/>
    </source>
</evidence>
<evidence type="ECO:0000313" key="7">
    <source>
        <dbReference type="Proteomes" id="UP000317344"/>
    </source>
</evidence>
<dbReference type="CDD" id="cd07377">
    <property type="entry name" value="WHTH_GntR"/>
    <property type="match status" value="1"/>
</dbReference>
<organism evidence="6 7">
    <name type="scientific">Tomitella fengzijianii</name>
    <dbReference type="NCBI Taxonomy" id="2597660"/>
    <lineage>
        <taxon>Bacteria</taxon>
        <taxon>Bacillati</taxon>
        <taxon>Actinomycetota</taxon>
        <taxon>Actinomycetes</taxon>
        <taxon>Mycobacteriales</taxon>
        <taxon>Tomitella</taxon>
    </lineage>
</organism>
<dbReference type="Proteomes" id="UP000317344">
    <property type="component" value="Chromosome"/>
</dbReference>
<evidence type="ECO:0000256" key="1">
    <source>
        <dbReference type="ARBA" id="ARBA00023015"/>
    </source>
</evidence>
<dbReference type="PANTHER" id="PTHR43537:SF45">
    <property type="entry name" value="GNTR FAMILY REGULATORY PROTEIN"/>
    <property type="match status" value="1"/>
</dbReference>
<dbReference type="PANTHER" id="PTHR43537">
    <property type="entry name" value="TRANSCRIPTIONAL REGULATOR, GNTR FAMILY"/>
    <property type="match status" value="1"/>
</dbReference>
<evidence type="ECO:0000256" key="3">
    <source>
        <dbReference type="ARBA" id="ARBA00023163"/>
    </source>
</evidence>